<evidence type="ECO:0000313" key="1">
    <source>
        <dbReference type="EMBL" id="GGX41209.1"/>
    </source>
</evidence>
<keyword evidence="2" id="KW-1185">Reference proteome</keyword>
<accession>A0A918K102</accession>
<dbReference type="EMBL" id="BMWD01000001">
    <property type="protein sequence ID" value="GGX41209.1"/>
    <property type="molecule type" value="Genomic_DNA"/>
</dbReference>
<reference evidence="1" key="1">
    <citation type="journal article" date="2014" name="Int. J. Syst. Evol. Microbiol.">
        <title>Complete genome sequence of Corynebacterium casei LMG S-19264T (=DSM 44701T), isolated from a smear-ripened cheese.</title>
        <authorList>
            <consortium name="US DOE Joint Genome Institute (JGI-PGF)"/>
            <person name="Walter F."/>
            <person name="Albersmeier A."/>
            <person name="Kalinowski J."/>
            <person name="Ruckert C."/>
        </authorList>
    </citation>
    <scope>NUCLEOTIDE SEQUENCE</scope>
    <source>
        <strain evidence="1">JCM 4956</strain>
    </source>
</reference>
<dbReference type="AlphaFoldDB" id="A0A918K102"/>
<proteinExistence type="predicted"/>
<sequence length="155" mass="15683">MSELMTVAGQLAPWLSAAAGSMGTAVLMTARDRLAQSVVEGGRTFLDAALGRRGEGGGPAPDNVPEVVPDDVGAALAGLSAEQREALETAIGHWLGGGDLSASALRERVAEAAGVRPGATFHTEAHGEHAVAVGQLRDLTVNFGATPRAADDPAH</sequence>
<evidence type="ECO:0000313" key="2">
    <source>
        <dbReference type="Proteomes" id="UP000645555"/>
    </source>
</evidence>
<name>A0A918K102_9ACTN</name>
<protein>
    <submittedName>
        <fullName evidence="1">Uncharacterized protein</fullName>
    </submittedName>
</protein>
<gene>
    <name evidence="1" type="ORF">GCM10010515_05150</name>
</gene>
<comment type="caution">
    <text evidence="1">The sequence shown here is derived from an EMBL/GenBank/DDBJ whole genome shotgun (WGS) entry which is preliminary data.</text>
</comment>
<dbReference type="Proteomes" id="UP000645555">
    <property type="component" value="Unassembled WGS sequence"/>
</dbReference>
<dbReference type="RefSeq" id="WP_190033593.1">
    <property type="nucleotide sequence ID" value="NZ_BMWD01000001.1"/>
</dbReference>
<organism evidence="1 2">
    <name type="scientific">Streptomyces fructofermentans</name>
    <dbReference type="NCBI Taxonomy" id="152141"/>
    <lineage>
        <taxon>Bacteria</taxon>
        <taxon>Bacillati</taxon>
        <taxon>Actinomycetota</taxon>
        <taxon>Actinomycetes</taxon>
        <taxon>Kitasatosporales</taxon>
        <taxon>Streptomycetaceae</taxon>
        <taxon>Streptomyces</taxon>
    </lineage>
</organism>
<reference evidence="1" key="2">
    <citation type="submission" date="2020-09" db="EMBL/GenBank/DDBJ databases">
        <authorList>
            <person name="Sun Q."/>
            <person name="Ohkuma M."/>
        </authorList>
    </citation>
    <scope>NUCLEOTIDE SEQUENCE</scope>
    <source>
        <strain evidence="1">JCM 4956</strain>
    </source>
</reference>